<dbReference type="Proteomes" id="UP000774617">
    <property type="component" value="Unassembled WGS sequence"/>
</dbReference>
<keyword evidence="3" id="KW-0560">Oxidoreductase</keyword>
<accession>A0ABQ8GB28</accession>
<name>A0ABQ8GB28_9PEZI</name>
<evidence type="ECO:0000256" key="1">
    <source>
        <dbReference type="ARBA" id="ARBA00006484"/>
    </source>
</evidence>
<evidence type="ECO:0000256" key="3">
    <source>
        <dbReference type="ARBA" id="ARBA00023002"/>
    </source>
</evidence>
<sequence length="306" mass="33533">MHFSRTEAFDPDQHIPDLSGKVILVTGGNNGLGKENVRQLAKHHPSKLYLGARNEAKAQGAISEIKREIPDANIVFLEIDLASFSSINKAARRLLSENDRLDILVNNAGVFATPPGLSEDGYEIQFGTNYMGTALLTRLLIPLLERTASLQGADVRVVSVSSALHMAAPNERLLLSENKTTLESIGTMARYGQSKLAMIYWTRSMANEHPAIKFVAVHPGVVRTGLEVPSWTAVLIKIVGRFFLSDVSTGALNQLWASVAPSEKVRSGAMYYPVAKEFDGRTTAADDEMAGTLWKWTESEFNEKGF</sequence>
<dbReference type="PANTHER" id="PTHR24320">
    <property type="entry name" value="RETINOL DEHYDROGENASE"/>
    <property type="match status" value="1"/>
</dbReference>
<reference evidence="5 6" key="1">
    <citation type="journal article" date="2021" name="Nat. Commun.">
        <title>Genetic determinants of endophytism in the Arabidopsis root mycobiome.</title>
        <authorList>
            <person name="Mesny F."/>
            <person name="Miyauchi S."/>
            <person name="Thiergart T."/>
            <person name="Pickel B."/>
            <person name="Atanasova L."/>
            <person name="Karlsson M."/>
            <person name="Huettel B."/>
            <person name="Barry K.W."/>
            <person name="Haridas S."/>
            <person name="Chen C."/>
            <person name="Bauer D."/>
            <person name="Andreopoulos W."/>
            <person name="Pangilinan J."/>
            <person name="LaButti K."/>
            <person name="Riley R."/>
            <person name="Lipzen A."/>
            <person name="Clum A."/>
            <person name="Drula E."/>
            <person name="Henrissat B."/>
            <person name="Kohler A."/>
            <person name="Grigoriev I.V."/>
            <person name="Martin F.M."/>
            <person name="Hacquard S."/>
        </authorList>
    </citation>
    <scope>NUCLEOTIDE SEQUENCE [LARGE SCALE GENOMIC DNA]</scope>
    <source>
        <strain evidence="5 6">MPI-SDFR-AT-0080</strain>
    </source>
</reference>
<comment type="caution">
    <text evidence="5">The sequence shown here is derived from an EMBL/GenBank/DDBJ whole genome shotgun (WGS) entry which is preliminary data.</text>
</comment>
<dbReference type="Pfam" id="PF00106">
    <property type="entry name" value="adh_short"/>
    <property type="match status" value="1"/>
</dbReference>
<dbReference type="PROSITE" id="PS00061">
    <property type="entry name" value="ADH_SHORT"/>
    <property type="match status" value="1"/>
</dbReference>
<dbReference type="SUPFAM" id="SSF51735">
    <property type="entry name" value="NAD(P)-binding Rossmann-fold domains"/>
    <property type="match status" value="1"/>
</dbReference>
<keyword evidence="2" id="KW-0521">NADP</keyword>
<dbReference type="PANTHER" id="PTHR24320:SF282">
    <property type="entry name" value="WW DOMAIN-CONTAINING OXIDOREDUCTASE"/>
    <property type="match status" value="1"/>
</dbReference>
<evidence type="ECO:0000313" key="5">
    <source>
        <dbReference type="EMBL" id="KAH7050026.1"/>
    </source>
</evidence>
<evidence type="ECO:0000256" key="4">
    <source>
        <dbReference type="RuleBase" id="RU000363"/>
    </source>
</evidence>
<dbReference type="Gene3D" id="3.40.50.720">
    <property type="entry name" value="NAD(P)-binding Rossmann-like Domain"/>
    <property type="match status" value="1"/>
</dbReference>
<evidence type="ECO:0000256" key="2">
    <source>
        <dbReference type="ARBA" id="ARBA00022857"/>
    </source>
</evidence>
<proteinExistence type="inferred from homology"/>
<dbReference type="EMBL" id="JAGTJR010000013">
    <property type="protein sequence ID" value="KAH7050026.1"/>
    <property type="molecule type" value="Genomic_DNA"/>
</dbReference>
<comment type="similarity">
    <text evidence="1 4">Belongs to the short-chain dehydrogenases/reductases (SDR) family.</text>
</comment>
<dbReference type="InterPro" id="IPR036291">
    <property type="entry name" value="NAD(P)-bd_dom_sf"/>
</dbReference>
<organism evidence="5 6">
    <name type="scientific">Macrophomina phaseolina</name>
    <dbReference type="NCBI Taxonomy" id="35725"/>
    <lineage>
        <taxon>Eukaryota</taxon>
        <taxon>Fungi</taxon>
        <taxon>Dikarya</taxon>
        <taxon>Ascomycota</taxon>
        <taxon>Pezizomycotina</taxon>
        <taxon>Dothideomycetes</taxon>
        <taxon>Dothideomycetes incertae sedis</taxon>
        <taxon>Botryosphaeriales</taxon>
        <taxon>Botryosphaeriaceae</taxon>
        <taxon>Macrophomina</taxon>
    </lineage>
</organism>
<gene>
    <name evidence="5" type="ORF">B0J12DRAFT_753283</name>
</gene>
<dbReference type="InterPro" id="IPR002347">
    <property type="entry name" value="SDR_fam"/>
</dbReference>
<keyword evidence="6" id="KW-1185">Reference proteome</keyword>
<dbReference type="PRINTS" id="PR00081">
    <property type="entry name" value="GDHRDH"/>
</dbReference>
<dbReference type="InterPro" id="IPR020904">
    <property type="entry name" value="Sc_DH/Rdtase_CS"/>
</dbReference>
<evidence type="ECO:0000313" key="6">
    <source>
        <dbReference type="Proteomes" id="UP000774617"/>
    </source>
</evidence>
<evidence type="ECO:0008006" key="7">
    <source>
        <dbReference type="Google" id="ProtNLM"/>
    </source>
</evidence>
<dbReference type="PRINTS" id="PR00080">
    <property type="entry name" value="SDRFAMILY"/>
</dbReference>
<protein>
    <recommendedName>
        <fullName evidence="7">Short-chain dehydrogenase/reductase SDR</fullName>
    </recommendedName>
</protein>